<evidence type="ECO:0008006" key="4">
    <source>
        <dbReference type="Google" id="ProtNLM"/>
    </source>
</evidence>
<dbReference type="GO" id="GO:0051879">
    <property type="term" value="F:Hsp90 protein binding"/>
    <property type="evidence" value="ECO:0007669"/>
    <property type="project" value="TreeGrafter"/>
</dbReference>
<dbReference type="PANTHER" id="PTHR46035">
    <property type="entry name" value="TETRATRICOPEPTIDE REPEAT PROTEIN 4"/>
    <property type="match status" value="1"/>
</dbReference>
<keyword evidence="3" id="KW-1185">Reference proteome</keyword>
<protein>
    <recommendedName>
        <fullName evidence="4">Cns1/TTC4 wheel domain-containing protein</fullName>
    </recommendedName>
</protein>
<evidence type="ECO:0000313" key="3">
    <source>
        <dbReference type="Proteomes" id="UP000746747"/>
    </source>
</evidence>
<dbReference type="SUPFAM" id="SSF48452">
    <property type="entry name" value="TPR-like"/>
    <property type="match status" value="1"/>
</dbReference>
<dbReference type="Proteomes" id="UP000746747">
    <property type="component" value="Unassembled WGS sequence"/>
</dbReference>
<dbReference type="GO" id="GO:0005829">
    <property type="term" value="C:cytosol"/>
    <property type="evidence" value="ECO:0007669"/>
    <property type="project" value="TreeGrafter"/>
</dbReference>
<evidence type="ECO:0000256" key="1">
    <source>
        <dbReference type="SAM" id="Coils"/>
    </source>
</evidence>
<dbReference type="GO" id="GO:0030544">
    <property type="term" value="F:Hsp70 protein binding"/>
    <property type="evidence" value="ECO:0007669"/>
    <property type="project" value="TreeGrafter"/>
</dbReference>
<keyword evidence="1" id="KW-0175">Coiled coil</keyword>
<name>A0A8J2M3T0_9BILA</name>
<dbReference type="Gene3D" id="1.25.40.10">
    <property type="entry name" value="Tetratricopeptide repeat domain"/>
    <property type="match status" value="1"/>
</dbReference>
<comment type="caution">
    <text evidence="2">The sequence shown here is derived from an EMBL/GenBank/DDBJ whole genome shotgun (WGS) entry which is preliminary data.</text>
</comment>
<dbReference type="InterPro" id="IPR011990">
    <property type="entry name" value="TPR-like_helical_dom_sf"/>
</dbReference>
<reference evidence="2" key="1">
    <citation type="submission" date="2021-09" db="EMBL/GenBank/DDBJ databases">
        <authorList>
            <consortium name="Pathogen Informatics"/>
        </authorList>
    </citation>
    <scope>NUCLEOTIDE SEQUENCE</scope>
</reference>
<dbReference type="EMBL" id="CAKAEH010001368">
    <property type="protein sequence ID" value="CAG9535304.1"/>
    <property type="molecule type" value="Genomic_DNA"/>
</dbReference>
<evidence type="ECO:0000313" key="2">
    <source>
        <dbReference type="EMBL" id="CAG9535304.1"/>
    </source>
</evidence>
<accession>A0A8J2M3T0</accession>
<dbReference type="OrthoDB" id="420195at2759"/>
<feature type="coiled-coil region" evidence="1">
    <location>
        <begin position="91"/>
        <end position="118"/>
    </location>
</feature>
<sequence length="400" mass="46539">MPVYSAEQLWVGVAVISSRFVHIMNSLGETVTLMDSSGQADSEVDNDLDYFLDSLARQEPKKPFDYDEWCKEIDQHPAFMTVLQPDKNGEFSEAVQALQALKYEENELEDRRAVAEKHKIDGNKHFEYKKYHWAINRYTDGINQRCTDRSLNSILYANRAAAQKRVGNVGSAFRDCFFARKFDPENMKAIIRGAKCLVELGRGRQCMDWLKAGCRLFLIIHFKCMYLDYKSKYAWVNELFETALELAVIEERDERRRRQDAAKDLRAKHRLLLAFKERNINFQPIICFDNPELFEWSQIEVQLAFLKESEKVYVDDRGILHWPILAQYPETGKVDLITDCSEESSVDDVFSELMPRSKIREALSIAGFIVVQGLPTIQVYTKKHAETNFVKVEDCFYKTR</sequence>
<gene>
    <name evidence="2" type="ORF">CJOHNSTONI_LOCUS5351</name>
</gene>
<dbReference type="AlphaFoldDB" id="A0A8J2M3T0"/>
<dbReference type="GO" id="GO:0005634">
    <property type="term" value="C:nucleus"/>
    <property type="evidence" value="ECO:0007669"/>
    <property type="project" value="TreeGrafter"/>
</dbReference>
<organism evidence="2 3">
    <name type="scientific">Cercopithifilaria johnstoni</name>
    <dbReference type="NCBI Taxonomy" id="2874296"/>
    <lineage>
        <taxon>Eukaryota</taxon>
        <taxon>Metazoa</taxon>
        <taxon>Ecdysozoa</taxon>
        <taxon>Nematoda</taxon>
        <taxon>Chromadorea</taxon>
        <taxon>Rhabditida</taxon>
        <taxon>Spirurina</taxon>
        <taxon>Spiruromorpha</taxon>
        <taxon>Filarioidea</taxon>
        <taxon>Onchocercidae</taxon>
        <taxon>Cercopithifilaria</taxon>
    </lineage>
</organism>
<dbReference type="GO" id="GO:0006457">
    <property type="term" value="P:protein folding"/>
    <property type="evidence" value="ECO:0007669"/>
    <property type="project" value="TreeGrafter"/>
</dbReference>
<dbReference type="PANTHER" id="PTHR46035:SF1">
    <property type="entry name" value="TETRATRICOPEPTIDE REPEAT PROTEIN 4"/>
    <property type="match status" value="1"/>
</dbReference>
<proteinExistence type="predicted"/>